<dbReference type="RefSeq" id="WP_152800722.1">
    <property type="nucleotide sequence ID" value="NZ_WHNX01000001.1"/>
</dbReference>
<feature type="transmembrane region" description="Helical" evidence="1">
    <location>
        <begin position="453"/>
        <end position="474"/>
    </location>
</feature>
<dbReference type="Pfam" id="PF20990">
    <property type="entry name" value="DUF2207_C"/>
    <property type="match status" value="1"/>
</dbReference>
<gene>
    <name evidence="5" type="ORF">GC105_00845</name>
</gene>
<feature type="domain" description="Predicted membrane protein YciQ-like C-terminal" evidence="4">
    <location>
        <begin position="294"/>
        <end position="531"/>
    </location>
</feature>
<comment type="caution">
    <text evidence="5">The sequence shown here is derived from an EMBL/GenBank/DDBJ whole genome shotgun (WGS) entry which is preliminary data.</text>
</comment>
<feature type="chain" id="PRO_5025579475" evidence="2">
    <location>
        <begin position="26"/>
        <end position="598"/>
    </location>
</feature>
<keyword evidence="1" id="KW-1133">Transmembrane helix</keyword>
<evidence type="ECO:0000256" key="1">
    <source>
        <dbReference type="SAM" id="Phobius"/>
    </source>
</evidence>
<dbReference type="Proteomes" id="UP000440004">
    <property type="component" value="Unassembled WGS sequence"/>
</dbReference>
<dbReference type="InterPro" id="IPR048389">
    <property type="entry name" value="YciQ-like_C"/>
</dbReference>
<dbReference type="AlphaFoldDB" id="A0A6A7K4G3"/>
<keyword evidence="6" id="KW-1185">Reference proteome</keyword>
<evidence type="ECO:0000313" key="6">
    <source>
        <dbReference type="Proteomes" id="UP000440004"/>
    </source>
</evidence>
<dbReference type="InterPro" id="IPR018702">
    <property type="entry name" value="DUF2207"/>
</dbReference>
<proteinExistence type="predicted"/>
<dbReference type="Pfam" id="PF09972">
    <property type="entry name" value="DUF2207"/>
    <property type="match status" value="1"/>
</dbReference>
<dbReference type="EMBL" id="WHNX01000001">
    <property type="protein sequence ID" value="MPW24339.1"/>
    <property type="molecule type" value="Genomic_DNA"/>
</dbReference>
<keyword evidence="1" id="KW-0812">Transmembrane</keyword>
<feature type="transmembrane region" description="Helical" evidence="1">
    <location>
        <begin position="429"/>
        <end position="447"/>
    </location>
</feature>
<keyword evidence="1" id="KW-0472">Membrane</keyword>
<evidence type="ECO:0000313" key="5">
    <source>
        <dbReference type="EMBL" id="MPW24339.1"/>
    </source>
</evidence>
<feature type="domain" description="DUF2207" evidence="3">
    <location>
        <begin position="30"/>
        <end position="217"/>
    </location>
</feature>
<accession>A0A6A7K4G3</accession>
<evidence type="ECO:0000259" key="3">
    <source>
        <dbReference type="Pfam" id="PF09972"/>
    </source>
</evidence>
<protein>
    <submittedName>
        <fullName evidence="5">DUF2207 domain-containing protein</fullName>
    </submittedName>
</protein>
<dbReference type="PROSITE" id="PS51257">
    <property type="entry name" value="PROKAR_LIPOPROTEIN"/>
    <property type="match status" value="1"/>
</dbReference>
<keyword evidence="2" id="KW-0732">Signal</keyword>
<feature type="transmembrane region" description="Helical" evidence="1">
    <location>
        <begin position="266"/>
        <end position="284"/>
    </location>
</feature>
<evidence type="ECO:0000256" key="2">
    <source>
        <dbReference type="SAM" id="SignalP"/>
    </source>
</evidence>
<evidence type="ECO:0000259" key="4">
    <source>
        <dbReference type="Pfam" id="PF20990"/>
    </source>
</evidence>
<organism evidence="5 6">
    <name type="scientific">Alkalibaculum sporogenes</name>
    <dbReference type="NCBI Taxonomy" id="2655001"/>
    <lineage>
        <taxon>Bacteria</taxon>
        <taxon>Bacillati</taxon>
        <taxon>Bacillota</taxon>
        <taxon>Clostridia</taxon>
        <taxon>Eubacteriales</taxon>
        <taxon>Eubacteriaceae</taxon>
        <taxon>Alkalibaculum</taxon>
    </lineage>
</organism>
<feature type="signal peptide" evidence="2">
    <location>
        <begin position="1"/>
        <end position="25"/>
    </location>
</feature>
<name>A0A6A7K4G3_9FIRM</name>
<reference evidence="5 6" key="1">
    <citation type="submission" date="2019-10" db="EMBL/GenBank/DDBJ databases">
        <title>Alkalibaculum tamaniensis sp.nov., a new alkaliphilic acetogen, isolated on methoxylated aromatics from a mud volcano.</title>
        <authorList>
            <person name="Khomyakova M.A."/>
            <person name="Merkel A.Y."/>
            <person name="Bonch-Osmolovskaya E.A."/>
            <person name="Slobodkin A.I."/>
        </authorList>
    </citation>
    <scope>NUCLEOTIDE SEQUENCE [LARGE SCALE GENOMIC DNA]</scope>
    <source>
        <strain evidence="5 6">M08DMB</strain>
    </source>
</reference>
<sequence>MKKFIYTTLLFVLSFAVMGCPSVKAEEALTISSWNVDASILETGDLTIVEDITFEFNDQYNGVFREIILEKTSGIADLHVKEILQNEDLEYSEANDADNGDQGVFVVEESSDDVLIKIFSPSENEEKTFRISYIVKNVAIRYNDIGELYYKFLGSENETPIDNFTVNIQLPKSISEDSKIFAHGPLNGEMGKKAVDTFFLRVNNVNSNTFVEARVLFPSEYISLSTNRADINNYENILEEEADFQKKIEEDLQKKETIGKLLEQTSIIAVILGFGLFVILIFSFRRRNKSNETEEYSRIPEDCTPAIAASLTSIPIDSNTIIATILDLFRKGYLRVDYERESNSKKSDEKAVIISKVKEDINSLSNHEKHFIKWLIDDMGNEKSVSTQDMEDYSKENSTEFLESFNEWKKKIKEDTNAKGYYDKTKGKYATGLVLSSTLFLILGIFTLVYGSIIGVAVILVSVLLFIYAMTLYYRRSDYGYEQYVKWIGFKKYIKEFRNHSSIDDFSKYPHDNSIIYALGLGVDMKIANKFEFNRDNGTDQIHTNNSWIYWYFILNSGSDNAFNRSINNSFGDTGGASTGGFSGGGGGGAGGGGAGGF</sequence>